<accession>A0AAD6Y644</accession>
<dbReference type="EMBL" id="JARJCW010000051">
    <property type="protein sequence ID" value="KAJ7203387.1"/>
    <property type="molecule type" value="Genomic_DNA"/>
</dbReference>
<feature type="chain" id="PRO_5041959324" evidence="2">
    <location>
        <begin position="20"/>
        <end position="402"/>
    </location>
</feature>
<dbReference type="InterPro" id="IPR036673">
    <property type="entry name" value="Cyanovirin-N_sf"/>
</dbReference>
<reference evidence="3" key="1">
    <citation type="submission" date="2023-03" db="EMBL/GenBank/DDBJ databases">
        <title>Massive genome expansion in bonnet fungi (Mycena s.s.) driven by repeated elements and novel gene families across ecological guilds.</title>
        <authorList>
            <consortium name="Lawrence Berkeley National Laboratory"/>
            <person name="Harder C.B."/>
            <person name="Miyauchi S."/>
            <person name="Viragh M."/>
            <person name="Kuo A."/>
            <person name="Thoen E."/>
            <person name="Andreopoulos B."/>
            <person name="Lu D."/>
            <person name="Skrede I."/>
            <person name="Drula E."/>
            <person name="Henrissat B."/>
            <person name="Morin E."/>
            <person name="Kohler A."/>
            <person name="Barry K."/>
            <person name="LaButti K."/>
            <person name="Morin E."/>
            <person name="Salamov A."/>
            <person name="Lipzen A."/>
            <person name="Mereny Z."/>
            <person name="Hegedus B."/>
            <person name="Baldrian P."/>
            <person name="Stursova M."/>
            <person name="Weitz H."/>
            <person name="Taylor A."/>
            <person name="Grigoriev I.V."/>
            <person name="Nagy L.G."/>
            <person name="Martin F."/>
            <person name="Kauserud H."/>
        </authorList>
    </citation>
    <scope>NUCLEOTIDE SEQUENCE</scope>
    <source>
        <strain evidence="3">9144</strain>
    </source>
</reference>
<feature type="compositionally biased region" description="Polar residues" evidence="1">
    <location>
        <begin position="138"/>
        <end position="147"/>
    </location>
</feature>
<feature type="compositionally biased region" description="Polar residues" evidence="1">
    <location>
        <begin position="225"/>
        <end position="238"/>
    </location>
</feature>
<dbReference type="SUPFAM" id="SSF51322">
    <property type="entry name" value="Cyanovirin-N"/>
    <property type="match status" value="1"/>
</dbReference>
<evidence type="ECO:0000313" key="3">
    <source>
        <dbReference type="EMBL" id="KAJ7203387.1"/>
    </source>
</evidence>
<sequence length="402" mass="44149">MNALLSSVLLVLCAMTALASSVEQRKAESGFEDTCTFITPILKASLSGTTIGLEECVGNVNGELAPRLTGTELLRHARGTGFTSSCTQINIDFITLSAVCFTPSGTTIASSINLSQATGGRGIRRRVECRASTDTETGHSTLHSSGVRTKPTHGVPGRYHVSEFQKPEDLMRKMFGLASGCAFHQTKPTWMGQFSQYLDISIPNIRQPLEVKGLQRLDPEEEDTQQGAILSSTESSAQVRKGKIGRDSRYGQGGISGEVFILWALGTTYYLYDPHGRAHIAKNDSALPTSRKTCGPHYGRAHFRLPATPPASHLSLPAPATRCVRLCPMPLARHLTPRIHWPVRWFHSIRCPVELGIVKIWCLWDATRPIGMLQVKIWSRVRRPSEVTRDSLLGHRRANAIS</sequence>
<keyword evidence="4" id="KW-1185">Reference proteome</keyword>
<feature type="region of interest" description="Disordered" evidence="1">
    <location>
        <begin position="133"/>
        <end position="158"/>
    </location>
</feature>
<dbReference type="AlphaFoldDB" id="A0AAD6Y644"/>
<dbReference type="Gene3D" id="2.30.60.10">
    <property type="entry name" value="Cyanovirin-N"/>
    <property type="match status" value="1"/>
</dbReference>
<gene>
    <name evidence="3" type="ORF">GGX14DRAFT_544336</name>
</gene>
<evidence type="ECO:0000256" key="2">
    <source>
        <dbReference type="SAM" id="SignalP"/>
    </source>
</evidence>
<evidence type="ECO:0000256" key="1">
    <source>
        <dbReference type="SAM" id="MobiDB-lite"/>
    </source>
</evidence>
<name>A0AAD6Y644_9AGAR</name>
<keyword evidence="2" id="KW-0732">Signal</keyword>
<comment type="caution">
    <text evidence="3">The sequence shown here is derived from an EMBL/GenBank/DDBJ whole genome shotgun (WGS) entry which is preliminary data.</text>
</comment>
<proteinExistence type="predicted"/>
<organism evidence="3 4">
    <name type="scientific">Mycena pura</name>
    <dbReference type="NCBI Taxonomy" id="153505"/>
    <lineage>
        <taxon>Eukaryota</taxon>
        <taxon>Fungi</taxon>
        <taxon>Dikarya</taxon>
        <taxon>Basidiomycota</taxon>
        <taxon>Agaricomycotina</taxon>
        <taxon>Agaricomycetes</taxon>
        <taxon>Agaricomycetidae</taxon>
        <taxon>Agaricales</taxon>
        <taxon>Marasmiineae</taxon>
        <taxon>Mycenaceae</taxon>
        <taxon>Mycena</taxon>
    </lineage>
</organism>
<feature type="region of interest" description="Disordered" evidence="1">
    <location>
        <begin position="220"/>
        <end position="248"/>
    </location>
</feature>
<protein>
    <submittedName>
        <fullName evidence="3">Uncharacterized protein</fullName>
    </submittedName>
</protein>
<feature type="signal peptide" evidence="2">
    <location>
        <begin position="1"/>
        <end position="19"/>
    </location>
</feature>
<evidence type="ECO:0000313" key="4">
    <source>
        <dbReference type="Proteomes" id="UP001219525"/>
    </source>
</evidence>
<dbReference type="Proteomes" id="UP001219525">
    <property type="component" value="Unassembled WGS sequence"/>
</dbReference>